<feature type="region of interest" description="Disordered" evidence="3">
    <location>
        <begin position="535"/>
        <end position="588"/>
    </location>
</feature>
<protein>
    <submittedName>
        <fullName evidence="4">Uncharacterized protein</fullName>
    </submittedName>
</protein>
<dbReference type="EMBL" id="JAWDGP010003173">
    <property type="protein sequence ID" value="KAK3776833.1"/>
    <property type="molecule type" value="Genomic_DNA"/>
</dbReference>
<evidence type="ECO:0000256" key="3">
    <source>
        <dbReference type="SAM" id="MobiDB-lite"/>
    </source>
</evidence>
<evidence type="ECO:0000256" key="2">
    <source>
        <dbReference type="SAM" id="Coils"/>
    </source>
</evidence>
<feature type="compositionally biased region" description="Low complexity" evidence="3">
    <location>
        <begin position="547"/>
        <end position="563"/>
    </location>
</feature>
<dbReference type="PANTHER" id="PTHR15157:SF5">
    <property type="entry name" value="UV RADIATION RESISTANCE-ASSOCIATED GENE PROTEIN"/>
    <property type="match status" value="1"/>
</dbReference>
<name>A0AAE1DPE1_9GAST</name>
<dbReference type="GO" id="GO:0000323">
    <property type="term" value="C:lytic vacuole"/>
    <property type="evidence" value="ECO:0007669"/>
    <property type="project" value="TreeGrafter"/>
</dbReference>
<feature type="compositionally biased region" description="Acidic residues" evidence="3">
    <location>
        <begin position="645"/>
        <end position="659"/>
    </location>
</feature>
<dbReference type="Proteomes" id="UP001283361">
    <property type="component" value="Unassembled WGS sequence"/>
</dbReference>
<comment type="caution">
    <text evidence="4">The sequence shown here is derived from an EMBL/GenBank/DDBJ whole genome shotgun (WGS) entry which is preliminary data.</text>
</comment>
<evidence type="ECO:0000313" key="5">
    <source>
        <dbReference type="Proteomes" id="UP001283361"/>
    </source>
</evidence>
<proteinExistence type="predicted"/>
<dbReference type="GO" id="GO:0000149">
    <property type="term" value="F:SNARE binding"/>
    <property type="evidence" value="ECO:0007669"/>
    <property type="project" value="TreeGrafter"/>
</dbReference>
<feature type="coiled-coil region" evidence="2">
    <location>
        <begin position="270"/>
        <end position="297"/>
    </location>
</feature>
<sequence length="827" mass="91603">MSGTQVAEECPLVKNPLNLPTYQRRLRHLHGIAVRNLQLPKNQTVDFSKLQVHFTLHKDGKGKALYTSEKIIGSLNPTWQSFDLTKCDLDVDLTTRFVVVRIWISHGEASRVKIEANVHLSGLVFFADKLQVAGVNHQANTLLFGMFGGYFIHFNNTLSNPQLSDWLLDKAVPSENLPAATLVDQALLRPSYNTNSLSRIHTVQRAIKQTQASVRRIHSQLEDKLLSSSEHSERLSDREVLLMKVRQLRHELLWQTQKRQSEQEALESFKALQDAKLADIKEKKERLQNLCKETKENRSMHIQSKEMLVKENAQVLFRRKQIISEMVNLIYPITEDQKENFYICKVKLPNAENYQGQDETRLAVALGFTCHLVQMVSHFMDMPLRYPMVHRGSRSIIIDHIHSKLPEKDREFPLYGKGKEKFQYNYAVFLLNKNISQLRFYCGLGTNDLRQTLPNLKSLFVQRLGVRNSNVSQNDVQRRDEAGRGRAPLSPTQTGPDSLRPSRHSSNSLGGSGHQSQAGRMGTWAASLSASDLEQLGGGNGGGKARSISSLMSGSSGGQSSMGAPTVEGIDLTSLNGGGSMTHDRNGSNIIIKPLLPDGLERSLNSSPWYQNGNSSALLDQHGADDTALGGSRFPDSAMQQDQQAIEEEEEEEEENESDDLFKPSSEDSFFQVKRKQALDDINSVLEASENHEALLPSIREQVLVNGLMDDSNLPMISTSPTSPESRTFKLVKSAAQAASALTPDSSQDFSGEEDETTETKSTSSTSPKSLAEFPSSPDQEKNGESETRSSSAVSPQSDPAPAPNSAEEDSFTGHPDIHASIAGSAS</sequence>
<feature type="region of interest" description="Disordered" evidence="3">
    <location>
        <begin position="471"/>
        <end position="521"/>
    </location>
</feature>
<dbReference type="AlphaFoldDB" id="A0AAE1DPE1"/>
<keyword evidence="1 2" id="KW-0175">Coiled coil</keyword>
<reference evidence="4" key="1">
    <citation type="journal article" date="2023" name="G3 (Bethesda)">
        <title>A reference genome for the long-term kleptoplast-retaining sea slug Elysia crispata morphotype clarki.</title>
        <authorList>
            <person name="Eastman K.E."/>
            <person name="Pendleton A.L."/>
            <person name="Shaikh M.A."/>
            <person name="Suttiyut T."/>
            <person name="Ogas R."/>
            <person name="Tomko P."/>
            <person name="Gavelis G."/>
            <person name="Widhalm J.R."/>
            <person name="Wisecaver J.H."/>
        </authorList>
    </citation>
    <scope>NUCLEOTIDE SEQUENCE</scope>
    <source>
        <strain evidence="4">ECLA1</strain>
    </source>
</reference>
<feature type="compositionally biased region" description="Polar residues" evidence="3">
    <location>
        <begin position="504"/>
        <end position="518"/>
    </location>
</feature>
<keyword evidence="5" id="KW-1185">Reference proteome</keyword>
<feature type="region of interest" description="Disordered" evidence="3">
    <location>
        <begin position="711"/>
        <end position="827"/>
    </location>
</feature>
<feature type="region of interest" description="Disordered" evidence="3">
    <location>
        <begin position="615"/>
        <end position="666"/>
    </location>
</feature>
<dbReference type="GO" id="GO:0005768">
    <property type="term" value="C:endosome"/>
    <property type="evidence" value="ECO:0007669"/>
    <property type="project" value="TreeGrafter"/>
</dbReference>
<evidence type="ECO:0000256" key="1">
    <source>
        <dbReference type="ARBA" id="ARBA00023054"/>
    </source>
</evidence>
<feature type="compositionally biased region" description="Basic and acidic residues" evidence="3">
    <location>
        <begin position="779"/>
        <end position="788"/>
    </location>
</feature>
<gene>
    <name evidence="4" type="ORF">RRG08_024610</name>
</gene>
<organism evidence="4 5">
    <name type="scientific">Elysia crispata</name>
    <name type="common">lettuce slug</name>
    <dbReference type="NCBI Taxonomy" id="231223"/>
    <lineage>
        <taxon>Eukaryota</taxon>
        <taxon>Metazoa</taxon>
        <taxon>Spiralia</taxon>
        <taxon>Lophotrochozoa</taxon>
        <taxon>Mollusca</taxon>
        <taxon>Gastropoda</taxon>
        <taxon>Heterobranchia</taxon>
        <taxon>Euthyneura</taxon>
        <taxon>Panpulmonata</taxon>
        <taxon>Sacoglossa</taxon>
        <taxon>Placobranchoidea</taxon>
        <taxon>Plakobranchidae</taxon>
        <taxon>Elysia</taxon>
    </lineage>
</organism>
<feature type="compositionally biased region" description="Polar residues" evidence="3">
    <location>
        <begin position="789"/>
        <end position="798"/>
    </location>
</feature>
<evidence type="ECO:0000313" key="4">
    <source>
        <dbReference type="EMBL" id="KAK3776833.1"/>
    </source>
</evidence>
<dbReference type="PANTHER" id="PTHR15157">
    <property type="entry name" value="UV RADIATION RESISTANCE-ASSOCIATED GENE PROTEIN"/>
    <property type="match status" value="1"/>
</dbReference>
<feature type="compositionally biased region" description="Polar residues" evidence="3">
    <location>
        <begin position="715"/>
        <end position="726"/>
    </location>
</feature>
<accession>A0AAE1DPE1</accession>
<dbReference type="GO" id="GO:0035493">
    <property type="term" value="P:SNARE complex assembly"/>
    <property type="evidence" value="ECO:0007669"/>
    <property type="project" value="TreeGrafter"/>
</dbReference>